<accession>A0A392R1I3</accession>
<dbReference type="AlphaFoldDB" id="A0A392R1I3"/>
<protein>
    <submittedName>
        <fullName evidence="1">Uncharacterized protein</fullName>
    </submittedName>
</protein>
<proteinExistence type="predicted"/>
<comment type="caution">
    <text evidence="1">The sequence shown here is derived from an EMBL/GenBank/DDBJ whole genome shotgun (WGS) entry which is preliminary data.</text>
</comment>
<dbReference type="EMBL" id="LXQA010176103">
    <property type="protein sequence ID" value="MCI29964.1"/>
    <property type="molecule type" value="Genomic_DNA"/>
</dbReference>
<evidence type="ECO:0000313" key="2">
    <source>
        <dbReference type="Proteomes" id="UP000265520"/>
    </source>
</evidence>
<sequence>MSVSCPVSFSVSVLHSLWRMRQIPLCHSTMAPHHCDGKSATLVLIRYDVVGVFLNVGMINRSHGS</sequence>
<organism evidence="1 2">
    <name type="scientific">Trifolium medium</name>
    <dbReference type="NCBI Taxonomy" id="97028"/>
    <lineage>
        <taxon>Eukaryota</taxon>
        <taxon>Viridiplantae</taxon>
        <taxon>Streptophyta</taxon>
        <taxon>Embryophyta</taxon>
        <taxon>Tracheophyta</taxon>
        <taxon>Spermatophyta</taxon>
        <taxon>Magnoliopsida</taxon>
        <taxon>eudicotyledons</taxon>
        <taxon>Gunneridae</taxon>
        <taxon>Pentapetalae</taxon>
        <taxon>rosids</taxon>
        <taxon>fabids</taxon>
        <taxon>Fabales</taxon>
        <taxon>Fabaceae</taxon>
        <taxon>Papilionoideae</taxon>
        <taxon>50 kb inversion clade</taxon>
        <taxon>NPAAA clade</taxon>
        <taxon>Hologalegina</taxon>
        <taxon>IRL clade</taxon>
        <taxon>Trifolieae</taxon>
        <taxon>Trifolium</taxon>
    </lineage>
</organism>
<reference evidence="1 2" key="1">
    <citation type="journal article" date="2018" name="Front. Plant Sci.">
        <title>Red Clover (Trifolium pratense) and Zigzag Clover (T. medium) - A Picture of Genomic Similarities and Differences.</title>
        <authorList>
            <person name="Dluhosova J."/>
            <person name="Istvanek J."/>
            <person name="Nedelnik J."/>
            <person name="Repkova J."/>
        </authorList>
    </citation>
    <scope>NUCLEOTIDE SEQUENCE [LARGE SCALE GENOMIC DNA]</scope>
    <source>
        <strain evidence="2">cv. 10/8</strain>
        <tissue evidence="1">Leaf</tissue>
    </source>
</reference>
<evidence type="ECO:0000313" key="1">
    <source>
        <dbReference type="EMBL" id="MCI29964.1"/>
    </source>
</evidence>
<name>A0A392R1I3_9FABA</name>
<dbReference type="Proteomes" id="UP000265520">
    <property type="component" value="Unassembled WGS sequence"/>
</dbReference>
<keyword evidence="2" id="KW-1185">Reference proteome</keyword>